<accession>T1K1S2</accession>
<reference evidence="1" key="2">
    <citation type="submission" date="2015-06" db="UniProtKB">
        <authorList>
            <consortium name="EnsemblMetazoa"/>
        </authorList>
    </citation>
    <scope>IDENTIFICATION</scope>
</reference>
<sequence length="24" mass="2604">MKNLSSLFGSRNSVNKIGILLVVN</sequence>
<dbReference type="EnsemblMetazoa" id="tetur04g02420.1">
    <property type="protein sequence ID" value="tetur04g02420.1"/>
    <property type="gene ID" value="tetur04g02420"/>
</dbReference>
<name>T1K1S2_TETUR</name>
<proteinExistence type="predicted"/>
<keyword evidence="2" id="KW-1185">Reference proteome</keyword>
<dbReference type="AlphaFoldDB" id="T1K1S2"/>
<evidence type="ECO:0000313" key="1">
    <source>
        <dbReference type="EnsemblMetazoa" id="tetur04g02420.1"/>
    </source>
</evidence>
<dbReference type="HOGENOM" id="CLU_3421522_0_0_1"/>
<evidence type="ECO:0000313" key="2">
    <source>
        <dbReference type="Proteomes" id="UP000015104"/>
    </source>
</evidence>
<dbReference type="Proteomes" id="UP000015104">
    <property type="component" value="Unassembled WGS sequence"/>
</dbReference>
<dbReference type="EMBL" id="CAEY01001356">
    <property type="status" value="NOT_ANNOTATED_CDS"/>
    <property type="molecule type" value="Genomic_DNA"/>
</dbReference>
<reference evidence="2" key="1">
    <citation type="submission" date="2011-08" db="EMBL/GenBank/DDBJ databases">
        <authorList>
            <person name="Rombauts S."/>
        </authorList>
    </citation>
    <scope>NUCLEOTIDE SEQUENCE</scope>
    <source>
        <strain evidence="2">London</strain>
    </source>
</reference>
<protein>
    <submittedName>
        <fullName evidence="1">Uncharacterized protein</fullName>
    </submittedName>
</protein>
<organism evidence="1 2">
    <name type="scientific">Tetranychus urticae</name>
    <name type="common">Two-spotted spider mite</name>
    <dbReference type="NCBI Taxonomy" id="32264"/>
    <lineage>
        <taxon>Eukaryota</taxon>
        <taxon>Metazoa</taxon>
        <taxon>Ecdysozoa</taxon>
        <taxon>Arthropoda</taxon>
        <taxon>Chelicerata</taxon>
        <taxon>Arachnida</taxon>
        <taxon>Acari</taxon>
        <taxon>Acariformes</taxon>
        <taxon>Trombidiformes</taxon>
        <taxon>Prostigmata</taxon>
        <taxon>Eleutherengona</taxon>
        <taxon>Raphignathae</taxon>
        <taxon>Tetranychoidea</taxon>
        <taxon>Tetranychidae</taxon>
        <taxon>Tetranychus</taxon>
    </lineage>
</organism>